<dbReference type="CDD" id="cd20071">
    <property type="entry name" value="SET_SMYD"/>
    <property type="match status" value="1"/>
</dbReference>
<dbReference type="PANTHER" id="PTHR46455">
    <property type="entry name" value="SET AND MYND DOMAIN CONTAINING, ARTHROPOD-SPECIFIC, MEMBER 4, ISOFORM A"/>
    <property type="match status" value="1"/>
</dbReference>
<sequence length="508" mass="57718">MPGACAICNQPSFLICGGCKLFHYCSKDHQRIHWKQAHKTECHPLYKLEENSKLGRYLTAARDIQKGEVIFQESPLVIGPKSVTTPHCLGCHMPCDPNEYHECDGCGFPLCSARCQVSDYHMDECRLMMKANFRASVDPATKGVSYFPIVPLRCLLLKKKNPEKYKRLINLQSHVDEKLDTPLFLVYRKNVVDFIRDRLGRTEFEEKDILTVTGILDINGFEIRGRNNAKLRGLYSLASMLAHDCTPNTRHNFLQPEMTIVIFATRNIQAGEAICATYTQTFWDTSSRRQHLKSVKCFECECERCSDPTELGTYAGAIRCMKCTTPSDFQNGPYVVPIEPLKFDSTWACESCGHQMSSKQIKAGNEDLKQELSRATIKTVQGLEGFLDKYGVYAAGLPNKELIFIIKDLDDDVLDRKIEYCHELLDVVDILDPGLSRIRGEILKELQAAMVVQTKRHYNLEKITQETAQKNLTDAIVIVKEAIEILRLDLDVEEFESLVQTLSNILDD</sequence>
<dbReference type="InterPro" id="IPR053010">
    <property type="entry name" value="SET_SmydA-8"/>
</dbReference>
<dbReference type="InterPro" id="IPR046341">
    <property type="entry name" value="SET_dom_sf"/>
</dbReference>
<dbReference type="Pfam" id="PF00856">
    <property type="entry name" value="SET"/>
    <property type="match status" value="1"/>
</dbReference>
<dbReference type="PANTHER" id="PTHR46455:SF5">
    <property type="entry name" value="SET AND MYND DOMAIN CONTAINING, ARTHROPOD-SPECIFIC, MEMBER 4, ISOFORM A"/>
    <property type="match status" value="1"/>
</dbReference>
<dbReference type="SUPFAM" id="SSF144232">
    <property type="entry name" value="HIT/MYND zinc finger-like"/>
    <property type="match status" value="1"/>
</dbReference>
<dbReference type="SUPFAM" id="SSF82199">
    <property type="entry name" value="SET domain"/>
    <property type="match status" value="1"/>
</dbReference>
<reference evidence="7 8" key="1">
    <citation type="submission" date="2023-09" db="EMBL/GenBank/DDBJ databases">
        <title>Genomes of two closely related lineages of the louse Polyplax serrata with different host specificities.</title>
        <authorList>
            <person name="Martinu J."/>
            <person name="Tarabai H."/>
            <person name="Stefka J."/>
            <person name="Hypsa V."/>
        </authorList>
    </citation>
    <scope>NUCLEOTIDE SEQUENCE [LARGE SCALE GENOMIC DNA]</scope>
    <source>
        <strain evidence="7">98ZLc_SE</strain>
    </source>
</reference>
<evidence type="ECO:0000256" key="3">
    <source>
        <dbReference type="ARBA" id="ARBA00022833"/>
    </source>
</evidence>
<evidence type="ECO:0008006" key="9">
    <source>
        <dbReference type="Google" id="ProtNLM"/>
    </source>
</evidence>
<dbReference type="Proteomes" id="UP001359485">
    <property type="component" value="Unassembled WGS sequence"/>
</dbReference>
<evidence type="ECO:0000313" key="8">
    <source>
        <dbReference type="Proteomes" id="UP001359485"/>
    </source>
</evidence>
<dbReference type="EMBL" id="JAWJWF010000045">
    <property type="protein sequence ID" value="KAK6626660.1"/>
    <property type="molecule type" value="Genomic_DNA"/>
</dbReference>
<dbReference type="Pfam" id="PF01753">
    <property type="entry name" value="zf-MYND"/>
    <property type="match status" value="1"/>
</dbReference>
<dbReference type="Gene3D" id="2.170.270.10">
    <property type="entry name" value="SET domain"/>
    <property type="match status" value="1"/>
</dbReference>
<dbReference type="InterPro" id="IPR001214">
    <property type="entry name" value="SET_dom"/>
</dbReference>
<dbReference type="PROSITE" id="PS50865">
    <property type="entry name" value="ZF_MYND_2"/>
    <property type="match status" value="1"/>
</dbReference>
<feature type="domain" description="SET" evidence="5">
    <location>
        <begin position="43"/>
        <end position="279"/>
    </location>
</feature>
<keyword evidence="8" id="KW-1185">Reference proteome</keyword>
<evidence type="ECO:0000259" key="6">
    <source>
        <dbReference type="PROSITE" id="PS50865"/>
    </source>
</evidence>
<dbReference type="PROSITE" id="PS50280">
    <property type="entry name" value="SET"/>
    <property type="match status" value="1"/>
</dbReference>
<dbReference type="Gene3D" id="1.10.220.160">
    <property type="match status" value="1"/>
</dbReference>
<evidence type="ECO:0000256" key="2">
    <source>
        <dbReference type="ARBA" id="ARBA00022771"/>
    </source>
</evidence>
<dbReference type="PROSITE" id="PS01360">
    <property type="entry name" value="ZF_MYND_1"/>
    <property type="match status" value="1"/>
</dbReference>
<evidence type="ECO:0000256" key="1">
    <source>
        <dbReference type="ARBA" id="ARBA00022723"/>
    </source>
</evidence>
<dbReference type="SMART" id="SM00317">
    <property type="entry name" value="SET"/>
    <property type="match status" value="1"/>
</dbReference>
<feature type="domain" description="MYND-type" evidence="6">
    <location>
        <begin position="5"/>
        <end position="42"/>
    </location>
</feature>
<dbReference type="InterPro" id="IPR002893">
    <property type="entry name" value="Znf_MYND"/>
</dbReference>
<proteinExistence type="predicted"/>
<comment type="caution">
    <text evidence="7">The sequence shown here is derived from an EMBL/GenBank/DDBJ whole genome shotgun (WGS) entry which is preliminary data.</text>
</comment>
<organism evidence="7 8">
    <name type="scientific">Polyplax serrata</name>
    <name type="common">Common mouse louse</name>
    <dbReference type="NCBI Taxonomy" id="468196"/>
    <lineage>
        <taxon>Eukaryota</taxon>
        <taxon>Metazoa</taxon>
        <taxon>Ecdysozoa</taxon>
        <taxon>Arthropoda</taxon>
        <taxon>Hexapoda</taxon>
        <taxon>Insecta</taxon>
        <taxon>Pterygota</taxon>
        <taxon>Neoptera</taxon>
        <taxon>Paraneoptera</taxon>
        <taxon>Psocodea</taxon>
        <taxon>Troctomorpha</taxon>
        <taxon>Phthiraptera</taxon>
        <taxon>Anoplura</taxon>
        <taxon>Polyplacidae</taxon>
        <taxon>Polyplax</taxon>
    </lineage>
</organism>
<evidence type="ECO:0000259" key="5">
    <source>
        <dbReference type="PROSITE" id="PS50280"/>
    </source>
</evidence>
<name>A0ABR1ARV7_POLSC</name>
<dbReference type="Gene3D" id="6.10.140.2220">
    <property type="match status" value="2"/>
</dbReference>
<evidence type="ECO:0000313" key="7">
    <source>
        <dbReference type="EMBL" id="KAK6626660.1"/>
    </source>
</evidence>
<evidence type="ECO:0000256" key="4">
    <source>
        <dbReference type="PROSITE-ProRule" id="PRU00134"/>
    </source>
</evidence>
<protein>
    <recommendedName>
        <fullName evidence="9">Msta</fullName>
    </recommendedName>
</protein>
<keyword evidence="3" id="KW-0862">Zinc</keyword>
<gene>
    <name evidence="7" type="ORF">RUM44_009136</name>
</gene>
<keyword evidence="1" id="KW-0479">Metal-binding</keyword>
<keyword evidence="2 4" id="KW-0863">Zinc-finger</keyword>
<accession>A0ABR1ARV7</accession>